<dbReference type="Proteomes" id="UP000218676">
    <property type="component" value="Chromosome 1"/>
</dbReference>
<feature type="transmembrane region" description="Helical" evidence="1">
    <location>
        <begin position="17"/>
        <end position="41"/>
    </location>
</feature>
<reference evidence="3" key="1">
    <citation type="submission" date="2017-05" db="EMBL/GenBank/DDBJ databases">
        <title>Whole genome sequence of fish pathogenic bacteria, Photobacterium damselae subsp. piscicida, strain 91-197, isolated from hybrid striped bass (Morone sp.) in USA.</title>
        <authorList>
            <person name="Teru Y."/>
            <person name="Hikima J."/>
            <person name="Kono T."/>
            <person name="Sakai M."/>
            <person name="Takano T."/>
            <person name="Hawke J.P."/>
            <person name="Takeyama H."/>
            <person name="Aoki T."/>
        </authorList>
    </citation>
    <scope>NUCLEOTIDE SEQUENCE [LARGE SCALE GENOMIC DNA]</scope>
    <source>
        <strain evidence="3">91-197</strain>
    </source>
</reference>
<name>A0AAD1CID8_PHODP</name>
<dbReference type="AlphaFoldDB" id="A0AAD1CID8"/>
<accession>A0AAD1CID8</accession>
<evidence type="ECO:0000256" key="1">
    <source>
        <dbReference type="SAM" id="Phobius"/>
    </source>
</evidence>
<dbReference type="RefSeq" id="WP_044174239.1">
    <property type="nucleotide sequence ID" value="NZ_AP018045.1"/>
</dbReference>
<keyword evidence="1" id="KW-1133">Transmembrane helix</keyword>
<keyword evidence="1" id="KW-0472">Membrane</keyword>
<keyword evidence="1" id="KW-0812">Transmembrane</keyword>
<protein>
    <submittedName>
        <fullName evidence="2">Uncharacterized protein</fullName>
    </submittedName>
</protein>
<organism evidence="2 3">
    <name type="scientific">Photobacterium damsela subsp. piscicida</name>
    <name type="common">Pasteurella piscicida</name>
    <dbReference type="NCBI Taxonomy" id="38294"/>
    <lineage>
        <taxon>Bacteria</taxon>
        <taxon>Pseudomonadati</taxon>
        <taxon>Pseudomonadota</taxon>
        <taxon>Gammaproteobacteria</taxon>
        <taxon>Vibrionales</taxon>
        <taxon>Vibrionaceae</taxon>
        <taxon>Photobacterium</taxon>
    </lineage>
</organism>
<evidence type="ECO:0000313" key="3">
    <source>
        <dbReference type="Proteomes" id="UP000218676"/>
    </source>
</evidence>
<gene>
    <name evidence="2" type="ORF">PDPUS_1_02919</name>
</gene>
<feature type="transmembrane region" description="Helical" evidence="1">
    <location>
        <begin position="62"/>
        <end position="84"/>
    </location>
</feature>
<evidence type="ECO:0000313" key="2">
    <source>
        <dbReference type="EMBL" id="BAX54293.1"/>
    </source>
</evidence>
<proteinExistence type="predicted"/>
<sequence length="182" mass="20027">MTQLEVQTNNQDSKSKIFIFSAFLISLYMLAYSLVSIWLLFDGWVNKFSSIHWLWKIQEGQGFPGSISLALFSTFGAVLGGSVLSITSFHKYIAIEKSFDTDHLWGFIFTPILSSIVGLIVFTLVQSGLLVLSGSFTENDQSISAALGFTAIDCISGYNWDVVIGKLQELSKSVISKSADES</sequence>
<feature type="transmembrane region" description="Helical" evidence="1">
    <location>
        <begin position="104"/>
        <end position="125"/>
    </location>
</feature>
<dbReference type="EMBL" id="AP018045">
    <property type="protein sequence ID" value="BAX54293.1"/>
    <property type="molecule type" value="Genomic_DNA"/>
</dbReference>